<evidence type="ECO:0000259" key="1">
    <source>
        <dbReference type="Pfam" id="PF00182"/>
    </source>
</evidence>
<feature type="domain" description="Glycoside hydrolase family 19 catalytic" evidence="1">
    <location>
        <begin position="50"/>
        <end position="132"/>
    </location>
</feature>
<dbReference type="STRING" id="709839.TSA66_00880"/>
<dbReference type="EMBL" id="JWJG01000010">
    <property type="protein sequence ID" value="KIF84030.1"/>
    <property type="molecule type" value="Genomic_DNA"/>
</dbReference>
<proteinExistence type="predicted"/>
<dbReference type="Pfam" id="PF00182">
    <property type="entry name" value="Glyco_hydro_19"/>
    <property type="match status" value="1"/>
</dbReference>
<dbReference type="InterPro" id="IPR000726">
    <property type="entry name" value="Glyco_hydro_19_cat"/>
</dbReference>
<name>A0A0C2BHV6_9BURK</name>
<dbReference type="InterPro" id="IPR052354">
    <property type="entry name" value="Cell_Wall_Dynamics_Protein"/>
</dbReference>
<dbReference type="EMBL" id="JWJG01000028">
    <property type="protein sequence ID" value="KIF80768.1"/>
    <property type="molecule type" value="Genomic_DNA"/>
</dbReference>
<dbReference type="InterPro" id="IPR023346">
    <property type="entry name" value="Lysozyme-like_dom_sf"/>
</dbReference>
<keyword evidence="5" id="KW-1185">Reference proteome</keyword>
<evidence type="ECO:0000313" key="5">
    <source>
        <dbReference type="Proteomes" id="UP000031572"/>
    </source>
</evidence>
<dbReference type="OrthoDB" id="1242806at2"/>
<dbReference type="AlphaFoldDB" id="A0A0C2BHV6"/>
<dbReference type="GO" id="GO:0016998">
    <property type="term" value="P:cell wall macromolecule catabolic process"/>
    <property type="evidence" value="ECO:0007669"/>
    <property type="project" value="InterPro"/>
</dbReference>
<dbReference type="PANTHER" id="PTHR34408">
    <property type="entry name" value="FAMILY PROTEIN, PUTATIVE-RELATED"/>
    <property type="match status" value="1"/>
</dbReference>
<evidence type="ECO:0000313" key="4">
    <source>
        <dbReference type="EMBL" id="KIF84030.1"/>
    </source>
</evidence>
<dbReference type="Proteomes" id="UP000031572">
    <property type="component" value="Unassembled WGS sequence"/>
</dbReference>
<sequence>MTPDELLKIMPLAKPRIAAFFSPLCAAMEEFEINTPARQAAFLAQVGHESEQLLYVREIASGKAYEGRADLGNTEPGDGVKYKGRGLIQITGKANYIACMMALNIDCVHRPELLEEPVNACRSAGWFWKTHGLNELADAGDQVRITKRINGGINGLANRLALFQIAKEVLA</sequence>
<reference evidence="3 5" key="1">
    <citation type="submission" date="2014-12" db="EMBL/GenBank/DDBJ databases">
        <title>Denitrispirillum autotrophicum gen. nov., sp. nov., Denitrifying, Facultatively Autotrophic Bacteria Isolated from Rice Paddy Soil.</title>
        <authorList>
            <person name="Ishii S."/>
            <person name="Ashida N."/>
            <person name="Ohno H."/>
            <person name="Otsuka S."/>
            <person name="Yokota A."/>
            <person name="Senoo K."/>
        </authorList>
    </citation>
    <scope>NUCLEOTIDE SEQUENCE [LARGE SCALE GENOMIC DNA]</scope>
    <source>
        <strain evidence="3 5">TSA66</strain>
    </source>
</reference>
<dbReference type="GO" id="GO:0006032">
    <property type="term" value="P:chitin catabolic process"/>
    <property type="evidence" value="ECO:0007669"/>
    <property type="project" value="InterPro"/>
</dbReference>
<dbReference type="GO" id="GO:0004568">
    <property type="term" value="F:chitinase activity"/>
    <property type="evidence" value="ECO:0007669"/>
    <property type="project" value="InterPro"/>
</dbReference>
<protein>
    <submittedName>
        <fullName evidence="3">Chitinase</fullName>
    </submittedName>
</protein>
<comment type="caution">
    <text evidence="3">The sequence shown here is derived from an EMBL/GenBank/DDBJ whole genome shotgun (WGS) entry which is preliminary data.</text>
</comment>
<dbReference type="SUPFAM" id="SSF53955">
    <property type="entry name" value="Lysozyme-like"/>
    <property type="match status" value="1"/>
</dbReference>
<organism evidence="3 5">
    <name type="scientific">Noviherbaspirillum autotrophicum</name>
    <dbReference type="NCBI Taxonomy" id="709839"/>
    <lineage>
        <taxon>Bacteria</taxon>
        <taxon>Pseudomonadati</taxon>
        <taxon>Pseudomonadota</taxon>
        <taxon>Betaproteobacteria</taxon>
        <taxon>Burkholderiales</taxon>
        <taxon>Oxalobacteraceae</taxon>
        <taxon>Noviherbaspirillum</taxon>
    </lineage>
</organism>
<dbReference type="EMBL" id="JWJG01000028">
    <property type="protein sequence ID" value="KIF80805.1"/>
    <property type="molecule type" value="Genomic_DNA"/>
</dbReference>
<gene>
    <name evidence="4" type="ORF">TSA66_00880</name>
    <name evidence="2" type="ORF">TSA66_07945</name>
    <name evidence="3" type="ORF">TSA66_08190</name>
</gene>
<dbReference type="Gene3D" id="1.10.530.10">
    <property type="match status" value="1"/>
</dbReference>
<evidence type="ECO:0000313" key="3">
    <source>
        <dbReference type="EMBL" id="KIF80805.1"/>
    </source>
</evidence>
<evidence type="ECO:0000313" key="2">
    <source>
        <dbReference type="EMBL" id="KIF80768.1"/>
    </source>
</evidence>
<accession>A0A0C2BHV6</accession>
<dbReference type="RefSeq" id="WP_040038618.1">
    <property type="nucleotide sequence ID" value="NZ_JWJG01000010.1"/>
</dbReference>
<dbReference type="PANTHER" id="PTHR34408:SF1">
    <property type="entry name" value="GLYCOSYL HYDROLASE FAMILY 19 DOMAIN-CONTAINING PROTEIN HI_1415"/>
    <property type="match status" value="1"/>
</dbReference>